<dbReference type="Gene3D" id="3.90.25.10">
    <property type="entry name" value="UDP-galactose 4-epimerase, domain 1"/>
    <property type="match status" value="1"/>
</dbReference>
<dbReference type="InterPro" id="IPR016040">
    <property type="entry name" value="NAD(P)-bd_dom"/>
</dbReference>
<proteinExistence type="predicted"/>
<protein>
    <submittedName>
        <fullName evidence="2">GDP-mannose 4,6 dehydratase</fullName>
    </submittedName>
</protein>
<name>A0A1L4BR81_9GAMM</name>
<dbReference type="RefSeq" id="WP_072711617.1">
    <property type="nucleotide sequence ID" value="NZ_CP016796.1"/>
</dbReference>
<reference evidence="2 3" key="1">
    <citation type="journal article" date="2016" name="Appl. Environ. Microbiol.">
        <title>Whole genome relationships among Francisella bacteria of diverse origin define new species and provide specific regions for detection.</title>
        <authorList>
            <person name="Challacombe J.F."/>
            <person name="Petersen J.M."/>
            <person name="Gallegos-Graves V."/>
            <person name="Hodge D."/>
            <person name="Pillai S."/>
            <person name="Kuske C.R."/>
        </authorList>
    </citation>
    <scope>NUCLEOTIDE SEQUENCE [LARGE SCALE GENOMIC DNA]</scope>
    <source>
        <strain evidence="3">TX07-7310</strain>
    </source>
</reference>
<dbReference type="OrthoDB" id="9803010at2"/>
<dbReference type="KEGG" id="frx:F7310_02840"/>
<dbReference type="AlphaFoldDB" id="A0A1L4BR81"/>
<dbReference type="PANTHER" id="PTHR43000">
    <property type="entry name" value="DTDP-D-GLUCOSE 4,6-DEHYDRATASE-RELATED"/>
    <property type="match status" value="1"/>
</dbReference>
<gene>
    <name evidence="2" type="ORF">F7310_02840</name>
</gene>
<evidence type="ECO:0000259" key="1">
    <source>
        <dbReference type="Pfam" id="PF16363"/>
    </source>
</evidence>
<dbReference type="STRING" id="573570.F7310_02840"/>
<sequence>MENKVLITGYNGFTGQYIIRALEQAGFSVFGLVSSNSDNHKCFKADLNNKQSLQKAIIEVKPDYVIHLAAKAFVGHGNISDFYTTNLIGTRNLLEVISENLPDIKHVIIASSANVYGNTQDGCLNEKTIPNPANDYAISKIAMEYVSQLFVNKLPITITRPFNYTGIGQDGNFLIPKIIKHFKARADMIELGNIEVWREFNDVRYIADLYVSLLNIKPGEVINLCSGKYYALKEIVDTCTNITGHRIQIKINPNFVRENEVRVLAGDPSKLNKLVNVENKYTIENTLRWMLEGNEVK</sequence>
<accession>A0A1L4BR81</accession>
<evidence type="ECO:0000313" key="3">
    <source>
        <dbReference type="Proteomes" id="UP000184222"/>
    </source>
</evidence>
<dbReference type="InterPro" id="IPR036291">
    <property type="entry name" value="NAD(P)-bd_dom_sf"/>
</dbReference>
<organism evidence="2 3">
    <name type="scientific">Francisella uliginis</name>
    <dbReference type="NCBI Taxonomy" id="573570"/>
    <lineage>
        <taxon>Bacteria</taxon>
        <taxon>Pseudomonadati</taxon>
        <taxon>Pseudomonadota</taxon>
        <taxon>Gammaproteobacteria</taxon>
        <taxon>Thiotrichales</taxon>
        <taxon>Francisellaceae</taxon>
        <taxon>Francisella</taxon>
    </lineage>
</organism>
<dbReference type="Pfam" id="PF16363">
    <property type="entry name" value="GDP_Man_Dehyd"/>
    <property type="match status" value="1"/>
</dbReference>
<keyword evidence="3" id="KW-1185">Reference proteome</keyword>
<dbReference type="Gene3D" id="3.40.50.720">
    <property type="entry name" value="NAD(P)-binding Rossmann-like Domain"/>
    <property type="match status" value="1"/>
</dbReference>
<dbReference type="Proteomes" id="UP000184222">
    <property type="component" value="Chromosome"/>
</dbReference>
<dbReference type="SUPFAM" id="SSF51735">
    <property type="entry name" value="NAD(P)-binding Rossmann-fold domains"/>
    <property type="match status" value="1"/>
</dbReference>
<feature type="domain" description="NAD(P)-binding" evidence="1">
    <location>
        <begin position="6"/>
        <end position="290"/>
    </location>
</feature>
<dbReference type="EMBL" id="CP016796">
    <property type="protein sequence ID" value="API86353.1"/>
    <property type="molecule type" value="Genomic_DNA"/>
</dbReference>
<evidence type="ECO:0000313" key="2">
    <source>
        <dbReference type="EMBL" id="API86353.1"/>
    </source>
</evidence>